<keyword evidence="7" id="KW-0472">Membrane</keyword>
<dbReference type="InterPro" id="IPR027640">
    <property type="entry name" value="Kinesin-like_fam"/>
</dbReference>
<dbReference type="PROSITE" id="PS00411">
    <property type="entry name" value="KINESIN_MOTOR_1"/>
    <property type="match status" value="1"/>
</dbReference>
<dbReference type="PRINTS" id="PR00380">
    <property type="entry name" value="KINESINHEAVY"/>
</dbReference>
<dbReference type="PANTHER" id="PTHR47969:SF29">
    <property type="entry name" value="KINESIN-LIKE PROTEIN"/>
    <property type="match status" value="1"/>
</dbReference>
<dbReference type="SUPFAM" id="SSF52540">
    <property type="entry name" value="P-loop containing nucleoside triphosphate hydrolases"/>
    <property type="match status" value="1"/>
</dbReference>
<keyword evidence="1 4" id="KW-0547">Nucleotide-binding</keyword>
<keyword evidence="7" id="KW-1133">Transmembrane helix</keyword>
<dbReference type="InterPro" id="IPR047964">
    <property type="entry name" value="EFR1-like"/>
</dbReference>
<dbReference type="PROSITE" id="PS50067">
    <property type="entry name" value="KINESIN_MOTOR_2"/>
    <property type="match status" value="1"/>
</dbReference>
<dbReference type="InterPro" id="IPR019821">
    <property type="entry name" value="Kinesin_motor_CS"/>
</dbReference>
<protein>
    <recommendedName>
        <fullName evidence="4">Kinesin-like protein</fullName>
    </recommendedName>
</protein>
<dbReference type="SUPFAM" id="SSF54862">
    <property type="entry name" value="4Fe-4S ferredoxins"/>
    <property type="match status" value="1"/>
</dbReference>
<feature type="compositionally biased region" description="Low complexity" evidence="6">
    <location>
        <begin position="1"/>
        <end position="17"/>
    </location>
</feature>
<dbReference type="Gene3D" id="3.30.70.20">
    <property type="match status" value="1"/>
</dbReference>
<dbReference type="CDD" id="cd00106">
    <property type="entry name" value="KISc"/>
    <property type="match status" value="1"/>
</dbReference>
<dbReference type="PANTHER" id="PTHR47969">
    <property type="entry name" value="CHROMOSOME-ASSOCIATED KINESIN KIF4A-RELATED"/>
    <property type="match status" value="1"/>
</dbReference>
<dbReference type="InterPro" id="IPR027417">
    <property type="entry name" value="P-loop_NTPase"/>
</dbReference>
<evidence type="ECO:0000256" key="2">
    <source>
        <dbReference type="ARBA" id="ARBA00022840"/>
    </source>
</evidence>
<keyword evidence="4" id="KW-0493">Microtubule</keyword>
<accession>A0ABQ8UFJ9</accession>
<keyword evidence="5" id="KW-0175">Coiled coil</keyword>
<evidence type="ECO:0000256" key="5">
    <source>
        <dbReference type="SAM" id="Coils"/>
    </source>
</evidence>
<dbReference type="InterPro" id="IPR036961">
    <property type="entry name" value="Kinesin_motor_dom_sf"/>
</dbReference>
<dbReference type="InterPro" id="IPR017896">
    <property type="entry name" value="4Fe4S_Fe-S-bd"/>
</dbReference>
<name>A0ABQ8UFJ9_9EUKA</name>
<feature type="transmembrane region" description="Helical" evidence="7">
    <location>
        <begin position="952"/>
        <end position="977"/>
    </location>
</feature>
<keyword evidence="2 4" id="KW-0067">ATP-binding</keyword>
<comment type="caution">
    <text evidence="3">Lacks conserved residue(s) required for the propagation of feature annotation.</text>
</comment>
<feature type="domain" description="4Fe-4S ferredoxin-type" evidence="9">
    <location>
        <begin position="886"/>
        <end position="915"/>
    </location>
</feature>
<dbReference type="InterPro" id="IPR001752">
    <property type="entry name" value="Kinesin_motor_dom"/>
</dbReference>
<dbReference type="Proteomes" id="UP001141327">
    <property type="component" value="Unassembled WGS sequence"/>
</dbReference>
<dbReference type="Pfam" id="PF13237">
    <property type="entry name" value="Fer4_10"/>
    <property type="match status" value="1"/>
</dbReference>
<dbReference type="PROSITE" id="PS51379">
    <property type="entry name" value="4FE4S_FER_2"/>
    <property type="match status" value="2"/>
</dbReference>
<dbReference type="EMBL" id="JAPMOS010000079">
    <property type="protein sequence ID" value="KAJ4456170.1"/>
    <property type="molecule type" value="Genomic_DNA"/>
</dbReference>
<keyword evidence="11" id="KW-1185">Reference proteome</keyword>
<dbReference type="Gene3D" id="3.40.50.360">
    <property type="match status" value="1"/>
</dbReference>
<comment type="caution">
    <text evidence="10">The sequence shown here is derived from an EMBL/GenBank/DDBJ whole genome shotgun (WGS) entry which is preliminary data.</text>
</comment>
<dbReference type="Gene3D" id="3.40.850.10">
    <property type="entry name" value="Kinesin motor domain"/>
    <property type="match status" value="1"/>
</dbReference>
<gene>
    <name evidence="10" type="ORF">PAPYR_8701</name>
</gene>
<feature type="coiled-coil region" evidence="5">
    <location>
        <begin position="501"/>
        <end position="528"/>
    </location>
</feature>
<dbReference type="Pfam" id="PF00225">
    <property type="entry name" value="Kinesin"/>
    <property type="match status" value="2"/>
</dbReference>
<dbReference type="PROSITE" id="PS00198">
    <property type="entry name" value="4FE4S_FER_1"/>
    <property type="match status" value="2"/>
</dbReference>
<feature type="region of interest" description="Disordered" evidence="6">
    <location>
        <begin position="309"/>
        <end position="338"/>
    </location>
</feature>
<evidence type="ECO:0000256" key="3">
    <source>
        <dbReference type="PROSITE-ProRule" id="PRU00283"/>
    </source>
</evidence>
<feature type="region of interest" description="Disordered" evidence="6">
    <location>
        <begin position="1"/>
        <end position="29"/>
    </location>
</feature>
<dbReference type="InterPro" id="IPR017900">
    <property type="entry name" value="4Fe4S_Fe_S_CS"/>
</dbReference>
<evidence type="ECO:0000256" key="4">
    <source>
        <dbReference type="RuleBase" id="RU000394"/>
    </source>
</evidence>
<proteinExistence type="inferred from homology"/>
<keyword evidence="4" id="KW-0505">Motor protein</keyword>
<dbReference type="NCBIfam" id="NF038196">
    <property type="entry name" value="ferrodoxin_EFR1"/>
    <property type="match status" value="1"/>
</dbReference>
<evidence type="ECO:0000313" key="10">
    <source>
        <dbReference type="EMBL" id="KAJ4456170.1"/>
    </source>
</evidence>
<organism evidence="10 11">
    <name type="scientific">Paratrimastix pyriformis</name>
    <dbReference type="NCBI Taxonomy" id="342808"/>
    <lineage>
        <taxon>Eukaryota</taxon>
        <taxon>Metamonada</taxon>
        <taxon>Preaxostyla</taxon>
        <taxon>Paratrimastigidae</taxon>
        <taxon>Paratrimastix</taxon>
    </lineage>
</organism>
<sequence>MPPLHRPASSRPQSRSAGDNPGENSSRIKVVVRVRPPIREDIPPDDDFVDCTRFDSQRQDWSAPQGSSALTEVLRLPPGSITIVRPPYEDRQFHFDRVLDQHANQQLCYDVVARDLVEDFLKGFNATVMAYGQVCRPAVRARGRRTGTGKTHTVFGSSSFWEPTESRKPVRAPMDDVESFWGIEDPGIIPRAVRHMFDRLEAHRHEIEFRVTASFLQIYMESILDLLNPTQVNLSIREDPKMGIYVDHLTPLVCRCASDVMEVIRDGAQNRAMSNTLMNKTSSRSHVVLLLTLEQRELTAHQQQQLLALQQQQAADGSPAAPPQPPPGTLGGEGSEPSHARVKRGVLTIVDLAGSERVSKTGSDGYRLEEVALPPLPLPFPLPFEFSMRVAEVRPAKKINKSLSALGNVVSALTSPSSSYIPFRDSKLTRLLTDSLGGNSKTCLCANIGPGLMNFDETHSTLLFATRAMAVKCHAVINEVADFKALSKTLHYKLIHAEQEKMELITKNLGLEHELAALRDELETLKGQVDGLGKGAAGASPQQGGSDEAEWARREKELMDKFSVVVHHLQMEIARQEFLFARQRAELEAQIAARGEGVLDQLAGALLSVVSKDLPQPHLIFRNFGCGISEEFVVCVVPVVLESLPVSVSRSLLKMVKICMLTFSLTGNTAHVAQVIASKLEPTHQVTHVNLVHCLQGKDVEIRQMHDSLAACDVIGLGSLVWAALPAPKMGDMIRKCDTASFQGKPAFIFSTDGGHAGDTRNVMAEWLAEKGAIPVAQFGCYAPSNWSPGVPAKPNVDRWGTEDIEKAAHFGEELLALLARYQSGGRSALVPITFPRGKAAKEAAQSRSMTNLAGQIAIDRTRCVGCRVCVSRCPYGALDIEDGAIHPRWSSAKCMSCTLCVNLCPKEAISLPRFRTNDRSKYVFKPTEIVQGPSQRAPGNAISRLLRISSIYFKATLVAILVAVLVVFVLLGWVSVRGVSKLVRRHI</sequence>
<dbReference type="SMART" id="SM00129">
    <property type="entry name" value="KISc"/>
    <property type="match status" value="1"/>
</dbReference>
<dbReference type="SUPFAM" id="SSF52218">
    <property type="entry name" value="Flavoproteins"/>
    <property type="match status" value="1"/>
</dbReference>
<feature type="compositionally biased region" description="Low complexity" evidence="6">
    <location>
        <begin position="309"/>
        <end position="319"/>
    </location>
</feature>
<dbReference type="InterPro" id="IPR029039">
    <property type="entry name" value="Flavoprotein-like_sf"/>
</dbReference>
<evidence type="ECO:0000256" key="1">
    <source>
        <dbReference type="ARBA" id="ARBA00022741"/>
    </source>
</evidence>
<evidence type="ECO:0000256" key="7">
    <source>
        <dbReference type="SAM" id="Phobius"/>
    </source>
</evidence>
<keyword evidence="7" id="KW-0812">Transmembrane</keyword>
<feature type="domain" description="4Fe-4S ferredoxin-type" evidence="9">
    <location>
        <begin position="855"/>
        <end position="884"/>
    </location>
</feature>
<evidence type="ECO:0000259" key="9">
    <source>
        <dbReference type="PROSITE" id="PS51379"/>
    </source>
</evidence>
<evidence type="ECO:0000256" key="6">
    <source>
        <dbReference type="SAM" id="MobiDB-lite"/>
    </source>
</evidence>
<feature type="domain" description="Kinesin motor" evidence="8">
    <location>
        <begin position="27"/>
        <end position="471"/>
    </location>
</feature>
<reference evidence="10" key="1">
    <citation type="journal article" date="2022" name="bioRxiv">
        <title>Genomics of Preaxostyla Flagellates Illuminates Evolutionary Transitions and the Path Towards Mitochondrial Loss.</title>
        <authorList>
            <person name="Novak L.V.F."/>
            <person name="Treitli S.C."/>
            <person name="Pyrih J."/>
            <person name="Halakuc P."/>
            <person name="Pipaliya S.V."/>
            <person name="Vacek V."/>
            <person name="Brzon O."/>
            <person name="Soukal P."/>
            <person name="Eme L."/>
            <person name="Dacks J.B."/>
            <person name="Karnkowska A."/>
            <person name="Elias M."/>
            <person name="Hampl V."/>
        </authorList>
    </citation>
    <scope>NUCLEOTIDE SEQUENCE</scope>
    <source>
        <strain evidence="10">RCP-MX</strain>
    </source>
</reference>
<evidence type="ECO:0000313" key="11">
    <source>
        <dbReference type="Proteomes" id="UP001141327"/>
    </source>
</evidence>
<comment type="similarity">
    <text evidence="3 4">Belongs to the TRAFAC class myosin-kinesin ATPase superfamily. Kinesin family.</text>
</comment>
<evidence type="ECO:0000259" key="8">
    <source>
        <dbReference type="PROSITE" id="PS50067"/>
    </source>
</evidence>